<protein>
    <recommendedName>
        <fullName evidence="3">SRPBCC domain-containing protein</fullName>
    </recommendedName>
</protein>
<dbReference type="Pfam" id="PF10604">
    <property type="entry name" value="Polyketide_cyc2"/>
    <property type="match status" value="1"/>
</dbReference>
<evidence type="ECO:0000313" key="1">
    <source>
        <dbReference type="EMBL" id="KGD60229.1"/>
    </source>
</evidence>
<proteinExistence type="predicted"/>
<dbReference type="Proteomes" id="UP000029443">
    <property type="component" value="Unassembled WGS sequence"/>
</dbReference>
<dbReference type="Gene3D" id="3.30.530.20">
    <property type="match status" value="1"/>
</dbReference>
<accession>A0ABR4WAK5</accession>
<organism evidence="1 2">
    <name type="scientific">Alcanivorax jadensis T9</name>
    <dbReference type="NCBI Taxonomy" id="1177181"/>
    <lineage>
        <taxon>Bacteria</taxon>
        <taxon>Pseudomonadati</taxon>
        <taxon>Pseudomonadota</taxon>
        <taxon>Gammaproteobacteria</taxon>
        <taxon>Oceanospirillales</taxon>
        <taxon>Alcanivoracaceae</taxon>
        <taxon>Alcanivorax</taxon>
    </lineage>
</organism>
<keyword evidence="2" id="KW-1185">Reference proteome</keyword>
<gene>
    <name evidence="1" type="ORF">T9A_02802</name>
</gene>
<comment type="caution">
    <text evidence="1">The sequence shown here is derived from an EMBL/GenBank/DDBJ whole genome shotgun (WGS) entry which is preliminary data.</text>
</comment>
<dbReference type="InterPro" id="IPR019587">
    <property type="entry name" value="Polyketide_cyclase/dehydratase"/>
</dbReference>
<evidence type="ECO:0000313" key="2">
    <source>
        <dbReference type="Proteomes" id="UP000029443"/>
    </source>
</evidence>
<reference evidence="1 2" key="1">
    <citation type="submission" date="2012-09" db="EMBL/GenBank/DDBJ databases">
        <title>Genome Sequence of alkane-degrading Bacterium Alcanivorax jadensis T9.</title>
        <authorList>
            <person name="Lai Q."/>
            <person name="Shao Z."/>
        </authorList>
    </citation>
    <scope>NUCLEOTIDE SEQUENCE [LARGE SCALE GENOMIC DNA]</scope>
    <source>
        <strain evidence="1 2">T9</strain>
    </source>
</reference>
<sequence>MLKRYLVDEVTDTRASRKQAFKLFTDAANWQNWCSVVRHARLLNGNWRPGALLLFVADLPGLPPAPVVVRVMEYKENERITWGLHLPFARITHRFTFIDDGQGGCRVHQEEWTEGLLTLLAWPAGKLIHRFDTRFAAEYAAMF</sequence>
<dbReference type="SUPFAM" id="SSF55961">
    <property type="entry name" value="Bet v1-like"/>
    <property type="match status" value="1"/>
</dbReference>
<dbReference type="RefSeq" id="WP_035249644.1">
    <property type="nucleotide sequence ID" value="NZ_ARXU01000013.1"/>
</dbReference>
<dbReference type="CDD" id="cd07822">
    <property type="entry name" value="SRPBCC_4"/>
    <property type="match status" value="1"/>
</dbReference>
<name>A0ABR4WAK5_9GAMM</name>
<dbReference type="InterPro" id="IPR023393">
    <property type="entry name" value="START-like_dom_sf"/>
</dbReference>
<evidence type="ECO:0008006" key="3">
    <source>
        <dbReference type="Google" id="ProtNLM"/>
    </source>
</evidence>
<dbReference type="EMBL" id="ARXU01000013">
    <property type="protein sequence ID" value="KGD60229.1"/>
    <property type="molecule type" value="Genomic_DNA"/>
</dbReference>